<dbReference type="AlphaFoldDB" id="A0A6C0B0L5"/>
<sequence>MFVKTLTFGNYKYRIFYKSKAMSCKYPKETVSPRIRSPSRFWVNNKNETVREIIYPADLWFKPIEPDDPVENFILNISFELDYTKIEIEKKIT</sequence>
<dbReference type="EMBL" id="MN739039">
    <property type="protein sequence ID" value="QHS85059.1"/>
    <property type="molecule type" value="Genomic_DNA"/>
</dbReference>
<name>A0A6C0B0L5_9ZZZZ</name>
<accession>A0A6C0B0L5</accession>
<reference evidence="1" key="1">
    <citation type="journal article" date="2020" name="Nature">
        <title>Giant virus diversity and host interactions through global metagenomics.</title>
        <authorList>
            <person name="Schulz F."/>
            <person name="Roux S."/>
            <person name="Paez-Espino D."/>
            <person name="Jungbluth S."/>
            <person name="Walsh D.A."/>
            <person name="Denef V.J."/>
            <person name="McMahon K.D."/>
            <person name="Konstantinidis K.T."/>
            <person name="Eloe-Fadrosh E.A."/>
            <person name="Kyrpides N.C."/>
            <person name="Woyke T."/>
        </authorList>
    </citation>
    <scope>NUCLEOTIDE SEQUENCE</scope>
    <source>
        <strain evidence="1">GVMAG-M-3300009182-67</strain>
    </source>
</reference>
<evidence type="ECO:0000313" key="1">
    <source>
        <dbReference type="EMBL" id="QHS85059.1"/>
    </source>
</evidence>
<organism evidence="1">
    <name type="scientific">viral metagenome</name>
    <dbReference type="NCBI Taxonomy" id="1070528"/>
    <lineage>
        <taxon>unclassified sequences</taxon>
        <taxon>metagenomes</taxon>
        <taxon>organismal metagenomes</taxon>
    </lineage>
</organism>
<proteinExistence type="predicted"/>
<protein>
    <submittedName>
        <fullName evidence="1">Uncharacterized protein</fullName>
    </submittedName>
</protein>